<feature type="region of interest" description="Disordered" evidence="1">
    <location>
        <begin position="111"/>
        <end position="132"/>
    </location>
</feature>
<dbReference type="SUPFAM" id="SSF51735">
    <property type="entry name" value="NAD(P)-binding Rossmann-fold domains"/>
    <property type="match status" value="1"/>
</dbReference>
<dbReference type="PANTHER" id="PTHR48079:SF6">
    <property type="entry name" value="NAD(P)-BINDING DOMAIN-CONTAINING PROTEIN-RELATED"/>
    <property type="match status" value="1"/>
</dbReference>
<dbReference type="GO" id="GO:0004029">
    <property type="term" value="F:aldehyde dehydrogenase (NAD+) activity"/>
    <property type="evidence" value="ECO:0007669"/>
    <property type="project" value="TreeGrafter"/>
</dbReference>
<evidence type="ECO:0000313" key="2">
    <source>
        <dbReference type="EMBL" id="CAB4764727.1"/>
    </source>
</evidence>
<dbReference type="InterPro" id="IPR036291">
    <property type="entry name" value="NAD(P)-bd_dom_sf"/>
</dbReference>
<sequence>MGLKTLVIGGTGPTGPYVVRGLLERGHDVVICHTGRHEVAEIASEVEHIHTDPFDRDALEHAFAGRTFGVAIAAYGRLRSVAEVLVGRCERLISVGGMPAYRGYMDADRFTPPGLPIPTREDGSRSTEDDDPKSFRIARTEDALFALHPQATHFRYPYVYGPRQLTPREWPIVRRIIDGRPFIVVPDGGLTIYTYGYAENLAHATLLAVDQPEASAGQIFNAADATAFTLAQTIEIIVSALDHPIEMVSMPYELAPVTRPLVRQLRTTHRVVSVDKLVHLLGYRDVVPAAEAIARTARWLVANPPSSEVEARLEDPFDYVAEDRLVTQWRALVAAMQPLEFAAGEPGLTLGHQGPGTNNPRRAHRL</sequence>
<accession>A0A6J6V2I5</accession>
<proteinExistence type="predicted"/>
<dbReference type="Gene3D" id="3.40.50.720">
    <property type="entry name" value="NAD(P)-binding Rossmann-like Domain"/>
    <property type="match status" value="2"/>
</dbReference>
<feature type="region of interest" description="Disordered" evidence="1">
    <location>
        <begin position="345"/>
        <end position="366"/>
    </location>
</feature>
<dbReference type="InterPro" id="IPR051783">
    <property type="entry name" value="NAD(P)-dependent_oxidoreduct"/>
</dbReference>
<evidence type="ECO:0000256" key="1">
    <source>
        <dbReference type="SAM" id="MobiDB-lite"/>
    </source>
</evidence>
<dbReference type="PANTHER" id="PTHR48079">
    <property type="entry name" value="PROTEIN YEEZ"/>
    <property type="match status" value="1"/>
</dbReference>
<feature type="compositionally biased region" description="Basic and acidic residues" evidence="1">
    <location>
        <begin position="119"/>
        <end position="132"/>
    </location>
</feature>
<gene>
    <name evidence="2" type="ORF">UFOPK2754_02673</name>
    <name evidence="3" type="ORF">UFOPK3139_01851</name>
    <name evidence="4" type="ORF">UFOPK3543_03156</name>
</gene>
<dbReference type="EMBL" id="CAFBMH010000214">
    <property type="protein sequence ID" value="CAB4939429.1"/>
    <property type="molecule type" value="Genomic_DNA"/>
</dbReference>
<dbReference type="EMBL" id="CAFABA010000079">
    <property type="protein sequence ID" value="CAB4833625.1"/>
    <property type="molecule type" value="Genomic_DNA"/>
</dbReference>
<organism evidence="2">
    <name type="scientific">freshwater metagenome</name>
    <dbReference type="NCBI Taxonomy" id="449393"/>
    <lineage>
        <taxon>unclassified sequences</taxon>
        <taxon>metagenomes</taxon>
        <taxon>ecological metagenomes</taxon>
    </lineage>
</organism>
<reference evidence="2" key="1">
    <citation type="submission" date="2020-05" db="EMBL/GenBank/DDBJ databases">
        <authorList>
            <person name="Chiriac C."/>
            <person name="Salcher M."/>
            <person name="Ghai R."/>
            <person name="Kavagutti S V."/>
        </authorList>
    </citation>
    <scope>NUCLEOTIDE SEQUENCE</scope>
</reference>
<name>A0A6J6V2I5_9ZZZZ</name>
<dbReference type="GO" id="GO:0005737">
    <property type="term" value="C:cytoplasm"/>
    <property type="evidence" value="ECO:0007669"/>
    <property type="project" value="TreeGrafter"/>
</dbReference>
<dbReference type="AlphaFoldDB" id="A0A6J6V2I5"/>
<protein>
    <submittedName>
        <fullName evidence="2">Unannotated protein</fullName>
    </submittedName>
</protein>
<dbReference type="EMBL" id="CAEZYR010000130">
    <property type="protein sequence ID" value="CAB4764727.1"/>
    <property type="molecule type" value="Genomic_DNA"/>
</dbReference>
<evidence type="ECO:0000313" key="3">
    <source>
        <dbReference type="EMBL" id="CAB4833625.1"/>
    </source>
</evidence>
<evidence type="ECO:0000313" key="4">
    <source>
        <dbReference type="EMBL" id="CAB4939429.1"/>
    </source>
</evidence>